<dbReference type="EMBL" id="BAAAGX010000020">
    <property type="protein sequence ID" value="GAA0259809.1"/>
    <property type="molecule type" value="Genomic_DNA"/>
</dbReference>
<dbReference type="InterPro" id="IPR027417">
    <property type="entry name" value="P-loop_NTPase"/>
</dbReference>
<sequence>MNNGLSVQGVGVRFGGLVALEGVSVEVPPGSVVGVIGPNGAGKTTLFNVVCGFVRPTAGSLHWDGEPFRPRPDRLAAAGIARTLQGLGLFAGLTVAENVMIGAHRRSRSGFAAALFGLPRSDRDERELRGLAAETLDALGIGAAADSHPGVLPYAVQKKVALARALVTRPRLLLLDEPAGGLGSEEVDELAELIRSLSCAVLLVEHHMDLVMSVCDRIVVLDFGKRIADGTPAEIQADERVTEAYLGVAS</sequence>
<dbReference type="CDD" id="cd03219">
    <property type="entry name" value="ABC_Mj1267_LivG_branched"/>
    <property type="match status" value="1"/>
</dbReference>
<dbReference type="InterPro" id="IPR003593">
    <property type="entry name" value="AAA+_ATPase"/>
</dbReference>
<dbReference type="InterPro" id="IPR032823">
    <property type="entry name" value="BCA_ABC_TP_C"/>
</dbReference>
<dbReference type="Gene3D" id="3.40.50.300">
    <property type="entry name" value="P-loop containing nucleotide triphosphate hydrolases"/>
    <property type="match status" value="1"/>
</dbReference>
<protein>
    <submittedName>
        <fullName evidence="5">ABC transporter ATP-binding protein</fullName>
    </submittedName>
</protein>
<dbReference type="PANTHER" id="PTHR45772">
    <property type="entry name" value="CONSERVED COMPONENT OF ABC TRANSPORTER FOR NATURAL AMINO ACIDS-RELATED"/>
    <property type="match status" value="1"/>
</dbReference>
<keyword evidence="2" id="KW-0547">Nucleotide-binding</keyword>
<organism evidence="5 6">
    <name type="scientific">Cryptosporangium japonicum</name>
    <dbReference type="NCBI Taxonomy" id="80872"/>
    <lineage>
        <taxon>Bacteria</taxon>
        <taxon>Bacillati</taxon>
        <taxon>Actinomycetota</taxon>
        <taxon>Actinomycetes</taxon>
        <taxon>Cryptosporangiales</taxon>
        <taxon>Cryptosporangiaceae</taxon>
        <taxon>Cryptosporangium</taxon>
    </lineage>
</organism>
<dbReference type="InterPro" id="IPR051120">
    <property type="entry name" value="ABC_AA/LPS_Transport"/>
</dbReference>
<proteinExistence type="predicted"/>
<gene>
    <name evidence="5" type="ORF">GCM10009539_51540</name>
</gene>
<dbReference type="Pfam" id="PF12399">
    <property type="entry name" value="BCA_ABC_TP_C"/>
    <property type="match status" value="1"/>
</dbReference>
<feature type="domain" description="ABC transporter" evidence="4">
    <location>
        <begin position="5"/>
        <end position="248"/>
    </location>
</feature>
<evidence type="ECO:0000256" key="1">
    <source>
        <dbReference type="ARBA" id="ARBA00022448"/>
    </source>
</evidence>
<accession>A0ABP3EFQ7</accession>
<keyword evidence="1" id="KW-0813">Transport</keyword>
<dbReference type="SUPFAM" id="SSF52540">
    <property type="entry name" value="P-loop containing nucleoside triphosphate hydrolases"/>
    <property type="match status" value="1"/>
</dbReference>
<dbReference type="InterPro" id="IPR003439">
    <property type="entry name" value="ABC_transporter-like_ATP-bd"/>
</dbReference>
<dbReference type="Pfam" id="PF00005">
    <property type="entry name" value="ABC_tran"/>
    <property type="match status" value="1"/>
</dbReference>
<dbReference type="Proteomes" id="UP001500967">
    <property type="component" value="Unassembled WGS sequence"/>
</dbReference>
<reference evidence="6" key="1">
    <citation type="journal article" date="2019" name="Int. J. Syst. Evol. Microbiol.">
        <title>The Global Catalogue of Microorganisms (GCM) 10K type strain sequencing project: providing services to taxonomists for standard genome sequencing and annotation.</title>
        <authorList>
            <consortium name="The Broad Institute Genomics Platform"/>
            <consortium name="The Broad Institute Genome Sequencing Center for Infectious Disease"/>
            <person name="Wu L."/>
            <person name="Ma J."/>
        </authorList>
    </citation>
    <scope>NUCLEOTIDE SEQUENCE [LARGE SCALE GENOMIC DNA]</scope>
    <source>
        <strain evidence="6">JCM 10425</strain>
    </source>
</reference>
<evidence type="ECO:0000313" key="5">
    <source>
        <dbReference type="EMBL" id="GAA0259809.1"/>
    </source>
</evidence>
<keyword evidence="3 5" id="KW-0067">ATP-binding</keyword>
<keyword evidence="6" id="KW-1185">Reference proteome</keyword>
<comment type="caution">
    <text evidence="5">The sequence shown here is derived from an EMBL/GenBank/DDBJ whole genome shotgun (WGS) entry which is preliminary data.</text>
</comment>
<dbReference type="SMART" id="SM00382">
    <property type="entry name" value="AAA"/>
    <property type="match status" value="1"/>
</dbReference>
<evidence type="ECO:0000256" key="3">
    <source>
        <dbReference type="ARBA" id="ARBA00022840"/>
    </source>
</evidence>
<evidence type="ECO:0000313" key="6">
    <source>
        <dbReference type="Proteomes" id="UP001500967"/>
    </source>
</evidence>
<evidence type="ECO:0000259" key="4">
    <source>
        <dbReference type="PROSITE" id="PS50893"/>
    </source>
</evidence>
<dbReference type="GO" id="GO:0005524">
    <property type="term" value="F:ATP binding"/>
    <property type="evidence" value="ECO:0007669"/>
    <property type="project" value="UniProtKB-KW"/>
</dbReference>
<name>A0ABP3EFQ7_9ACTN</name>
<dbReference type="PROSITE" id="PS50893">
    <property type="entry name" value="ABC_TRANSPORTER_2"/>
    <property type="match status" value="1"/>
</dbReference>
<dbReference type="RefSeq" id="WP_344651490.1">
    <property type="nucleotide sequence ID" value="NZ_BAAAGX010000020.1"/>
</dbReference>
<evidence type="ECO:0000256" key="2">
    <source>
        <dbReference type="ARBA" id="ARBA00022741"/>
    </source>
</evidence>
<dbReference type="PANTHER" id="PTHR45772:SF4">
    <property type="entry name" value="ABC TRANSPORTER ATP-BINDING PROTEIN"/>
    <property type="match status" value="1"/>
</dbReference>